<keyword evidence="14 22" id="KW-0496">Mitochondrion</keyword>
<evidence type="ECO:0000256" key="1">
    <source>
        <dbReference type="ARBA" id="ARBA00004448"/>
    </source>
</evidence>
<dbReference type="InterPro" id="IPR010934">
    <property type="entry name" value="NADH_DH_su5_C"/>
</dbReference>
<evidence type="ECO:0000256" key="12">
    <source>
        <dbReference type="ARBA" id="ARBA00023027"/>
    </source>
</evidence>
<evidence type="ECO:0000256" key="17">
    <source>
        <dbReference type="ARBA" id="ARBA00049551"/>
    </source>
</evidence>
<comment type="catalytic activity">
    <reaction evidence="17">
        <text>a ubiquinone + NADH + 5 H(+)(in) = a ubiquinol + NAD(+) + 4 H(+)(out)</text>
        <dbReference type="Rhea" id="RHEA:29091"/>
        <dbReference type="Rhea" id="RHEA-COMP:9565"/>
        <dbReference type="Rhea" id="RHEA-COMP:9566"/>
        <dbReference type="ChEBI" id="CHEBI:15378"/>
        <dbReference type="ChEBI" id="CHEBI:16389"/>
        <dbReference type="ChEBI" id="CHEBI:17976"/>
        <dbReference type="ChEBI" id="CHEBI:57540"/>
        <dbReference type="ChEBI" id="CHEBI:57945"/>
        <dbReference type="EC" id="7.1.1.2"/>
    </reaction>
</comment>
<evidence type="ECO:0000256" key="9">
    <source>
        <dbReference type="ARBA" id="ARBA00022967"/>
    </source>
</evidence>
<evidence type="ECO:0000256" key="8">
    <source>
        <dbReference type="ARBA" id="ARBA00022792"/>
    </source>
</evidence>
<dbReference type="InterPro" id="IPR003945">
    <property type="entry name" value="NU5C-like"/>
</dbReference>
<proteinExistence type="inferred from homology"/>
<keyword evidence="11 18" id="KW-1133">Transmembrane helix</keyword>
<dbReference type="AlphaFoldDB" id="A0A0U1ZW26"/>
<dbReference type="GO" id="GO:0015990">
    <property type="term" value="P:electron transport coupled proton transport"/>
    <property type="evidence" value="ECO:0007669"/>
    <property type="project" value="TreeGrafter"/>
</dbReference>
<dbReference type="GO" id="GO:0042773">
    <property type="term" value="P:ATP synthesis coupled electron transport"/>
    <property type="evidence" value="ECO:0007669"/>
    <property type="project" value="InterPro"/>
</dbReference>
<evidence type="ECO:0000256" key="18">
    <source>
        <dbReference type="SAM" id="Phobius"/>
    </source>
</evidence>
<dbReference type="Pfam" id="PF00662">
    <property type="entry name" value="Proton_antipo_N"/>
    <property type="match status" value="1"/>
</dbReference>
<keyword evidence="19" id="KW-0732">Signal</keyword>
<dbReference type="GO" id="GO:0008137">
    <property type="term" value="F:NADH dehydrogenase (ubiquinone) activity"/>
    <property type="evidence" value="ECO:0007669"/>
    <property type="project" value="UniProtKB-EC"/>
</dbReference>
<dbReference type="EC" id="7.1.1.2" evidence="3"/>
<evidence type="ECO:0000256" key="2">
    <source>
        <dbReference type="ARBA" id="ARBA00008200"/>
    </source>
</evidence>
<comment type="similarity">
    <text evidence="2">Belongs to the complex I subunit 5 family.</text>
</comment>
<evidence type="ECO:0000256" key="10">
    <source>
        <dbReference type="ARBA" id="ARBA00022982"/>
    </source>
</evidence>
<evidence type="ECO:0000256" key="6">
    <source>
        <dbReference type="ARBA" id="ARBA00022660"/>
    </source>
</evidence>
<evidence type="ECO:0000256" key="13">
    <source>
        <dbReference type="ARBA" id="ARBA00023075"/>
    </source>
</evidence>
<evidence type="ECO:0000259" key="20">
    <source>
        <dbReference type="Pfam" id="PF00662"/>
    </source>
</evidence>
<keyword evidence="6" id="KW-0679">Respiratory chain</keyword>
<feature type="domain" description="NADH dehydrogenase subunit 5 C-terminal" evidence="21">
    <location>
        <begin position="428"/>
        <end position="602"/>
    </location>
</feature>
<evidence type="ECO:0000256" key="15">
    <source>
        <dbReference type="ARBA" id="ARBA00023136"/>
    </source>
</evidence>
<organism evidence="22">
    <name type="scientific">Allocricetulus eversmanni</name>
    <name type="common">Eversmann's hamster</name>
    <dbReference type="NCBI Taxonomy" id="329634"/>
    <lineage>
        <taxon>Eukaryota</taxon>
        <taxon>Metazoa</taxon>
        <taxon>Chordata</taxon>
        <taxon>Craniata</taxon>
        <taxon>Vertebrata</taxon>
        <taxon>Euteleostomi</taxon>
        <taxon>Mammalia</taxon>
        <taxon>Eutheria</taxon>
        <taxon>Euarchontoglires</taxon>
        <taxon>Glires</taxon>
        <taxon>Rodentia</taxon>
        <taxon>Myomorpha</taxon>
        <taxon>Muroidea</taxon>
        <taxon>Cricetidae</taxon>
        <taxon>Cricetinae</taxon>
        <taxon>Allocricetulus</taxon>
    </lineage>
</organism>
<feature type="transmembrane region" description="Helical" evidence="18">
    <location>
        <begin position="42"/>
        <end position="63"/>
    </location>
</feature>
<accession>A0A0U1ZW26</accession>
<keyword evidence="9" id="KW-1278">Translocase</keyword>
<sequence length="607" mass="70143">MNSITSTITLILLLLALPIMMTMSHSYKTTNFPAHVTSLIKLAFYLSLIPLCMLFHSNTELLITDWHWITINTIKLSVNLKFDFFCIVFLPVALYVTWSIMEFSSWYMHSDPNLARFIKVPANFPYYHNYPHLRQQPIPTVHRLSWRTNYVLPPNWLMMRSPGRQHSSPASHSLQSYWRYWLYPHHSLTLPKFKLMGIPTNLHNQQWKLTPHTSPPHCSHWEISTIRTSPMTPLRHSRAHSCVCPTPLQHYGSCSSLPPHSISPYNLQQYHSPNHNTLPRLYYHLIHSHLCPYPKWHQKNCSLLNIKPTSPNNSHPWNYSTLSCFPTYLHTRILQGYTIPVLSLNHSQLKRRTGYPKNMRAYTNLFPSLPHAWQSEALPYQGPHSSQASTLKILLLNLLTPVMQTPEPYYLHYYPHPKQLLTAYESSFSLLYSNHATPPLITLNENNPMLIKPIKRLALGSIFAGFIIANNIPISSIQIMTMPWYLKTTAIVVTILGLVIALELANLTYTLKLNYQTPYNSFSTSLGYFTLTLHRLLPTKYLTMSYNTALNTLDLVWLEESIPKTISTLNSQISKTMTNQKGLIKLYFLSLLISLLISFTIMVSFLE</sequence>
<name>A0A0U1ZW26_9RODE</name>
<evidence type="ECO:0000256" key="5">
    <source>
        <dbReference type="ARBA" id="ARBA00022448"/>
    </source>
</evidence>
<dbReference type="EMBL" id="KP231506">
    <property type="protein sequence ID" value="AKE36452.1"/>
    <property type="molecule type" value="Genomic_DNA"/>
</dbReference>
<feature type="domain" description="NADH-Ubiquinone oxidoreductase (complex I) chain 5 N-terminal" evidence="20">
    <location>
        <begin position="68"/>
        <end position="117"/>
    </location>
</feature>
<feature type="transmembrane region" description="Helical" evidence="18">
    <location>
        <begin position="484"/>
        <end position="507"/>
    </location>
</feature>
<reference evidence="22" key="1">
    <citation type="journal article" date="2015" name="Mitochondrial DNA">
        <title>The complete mitochondrial genome of Allocricetulus eversmanni (Rodentia: Cricetidae).</title>
        <authorList>
            <person name="Luo G."/>
            <person name="Liao J."/>
        </authorList>
    </citation>
    <scope>NUCLEOTIDE SEQUENCE</scope>
</reference>
<evidence type="ECO:0000256" key="11">
    <source>
        <dbReference type="ARBA" id="ARBA00022989"/>
    </source>
</evidence>
<keyword evidence="13" id="KW-0830">Ubiquinone</keyword>
<feature type="transmembrane region" description="Helical" evidence="18">
    <location>
        <begin position="586"/>
        <end position="606"/>
    </location>
</feature>
<keyword evidence="10" id="KW-0249">Electron transport</keyword>
<geneLocation type="mitochondrion" evidence="22"/>
<evidence type="ECO:0000259" key="21">
    <source>
        <dbReference type="Pfam" id="PF06455"/>
    </source>
</evidence>
<dbReference type="InterPro" id="IPR001516">
    <property type="entry name" value="Proton_antipo_N"/>
</dbReference>
<evidence type="ECO:0000313" key="22">
    <source>
        <dbReference type="EMBL" id="AKE36452.1"/>
    </source>
</evidence>
<evidence type="ECO:0000256" key="14">
    <source>
        <dbReference type="ARBA" id="ARBA00023128"/>
    </source>
</evidence>
<keyword evidence="12" id="KW-0520">NAD</keyword>
<dbReference type="GO" id="GO:0005743">
    <property type="term" value="C:mitochondrial inner membrane"/>
    <property type="evidence" value="ECO:0007669"/>
    <property type="project" value="UniProtKB-SubCell"/>
</dbReference>
<evidence type="ECO:0000256" key="19">
    <source>
        <dbReference type="SAM" id="SignalP"/>
    </source>
</evidence>
<feature type="signal peptide" evidence="19">
    <location>
        <begin position="1"/>
        <end position="26"/>
    </location>
</feature>
<comment type="subcellular location">
    <subcellularLocation>
        <location evidence="1">Mitochondrion inner membrane</location>
        <topology evidence="1">Multi-pass membrane protein</topology>
    </subcellularLocation>
</comment>
<feature type="transmembrane region" description="Helical" evidence="18">
    <location>
        <begin position="84"/>
        <end position="108"/>
    </location>
</feature>
<evidence type="ECO:0000256" key="16">
    <source>
        <dbReference type="ARBA" id="ARBA00031027"/>
    </source>
</evidence>
<feature type="transmembrane region" description="Helical" evidence="18">
    <location>
        <begin position="454"/>
        <end position="472"/>
    </location>
</feature>
<keyword evidence="7 18" id="KW-0812">Transmembrane</keyword>
<dbReference type="PANTHER" id="PTHR42829:SF2">
    <property type="entry name" value="NADH-UBIQUINONE OXIDOREDUCTASE CHAIN 5"/>
    <property type="match status" value="1"/>
</dbReference>
<feature type="chain" id="PRO_5006829856" description="NADH-ubiquinone oxidoreductase chain 5" evidence="19">
    <location>
        <begin position="27"/>
        <end position="607"/>
    </location>
</feature>
<evidence type="ECO:0000256" key="7">
    <source>
        <dbReference type="ARBA" id="ARBA00022692"/>
    </source>
</evidence>
<evidence type="ECO:0000256" key="4">
    <source>
        <dbReference type="ARBA" id="ARBA00021096"/>
    </source>
</evidence>
<dbReference type="PANTHER" id="PTHR42829">
    <property type="entry name" value="NADH-UBIQUINONE OXIDOREDUCTASE CHAIN 5"/>
    <property type="match status" value="1"/>
</dbReference>
<keyword evidence="5" id="KW-0813">Transport</keyword>
<dbReference type="GO" id="GO:0003954">
    <property type="term" value="F:NADH dehydrogenase activity"/>
    <property type="evidence" value="ECO:0007669"/>
    <property type="project" value="TreeGrafter"/>
</dbReference>
<keyword evidence="8" id="KW-0999">Mitochondrion inner membrane</keyword>
<gene>
    <name evidence="22" type="primary">ND5</name>
</gene>
<evidence type="ECO:0000256" key="3">
    <source>
        <dbReference type="ARBA" id="ARBA00012944"/>
    </source>
</evidence>
<dbReference type="Pfam" id="PF06455">
    <property type="entry name" value="NADH5_C"/>
    <property type="match status" value="1"/>
</dbReference>
<protein>
    <recommendedName>
        <fullName evidence="4">NADH-ubiquinone oxidoreductase chain 5</fullName>
        <ecNumber evidence="3">7.1.1.2</ecNumber>
    </recommendedName>
    <alternativeName>
        <fullName evidence="16">NADH dehydrogenase subunit 5</fullName>
    </alternativeName>
</protein>
<keyword evidence="15 18" id="KW-0472">Membrane</keyword>